<name>A0ABY1NR05_9BACT</name>
<dbReference type="Pfam" id="PF14279">
    <property type="entry name" value="HNH_5"/>
    <property type="match status" value="1"/>
</dbReference>
<reference evidence="2 3" key="1">
    <citation type="submission" date="2017-05" db="EMBL/GenBank/DDBJ databases">
        <authorList>
            <person name="Varghese N."/>
            <person name="Submissions S."/>
        </authorList>
    </citation>
    <scope>NUCLEOTIDE SEQUENCE [LARGE SCALE GENOMIC DNA]</scope>
    <source>
        <strain evidence="2 3">DSM 15522</strain>
    </source>
</reference>
<dbReference type="PANTHER" id="PTHR33877:SF2">
    <property type="entry name" value="OS07G0170200 PROTEIN"/>
    <property type="match status" value="1"/>
</dbReference>
<comment type="caution">
    <text evidence="2">The sequence shown here is derived from an EMBL/GenBank/DDBJ whole genome shotgun (WGS) entry which is preliminary data.</text>
</comment>
<organism evidence="2 3">
    <name type="scientific">Desulfurobacterium pacificum</name>
    <dbReference type="NCBI Taxonomy" id="240166"/>
    <lineage>
        <taxon>Bacteria</taxon>
        <taxon>Pseudomonadati</taxon>
        <taxon>Aquificota</taxon>
        <taxon>Aquificia</taxon>
        <taxon>Desulfurobacteriales</taxon>
        <taxon>Desulfurobacteriaceae</taxon>
        <taxon>Desulfurobacterium</taxon>
    </lineage>
</organism>
<keyword evidence="2" id="KW-0255">Endonuclease</keyword>
<dbReference type="InterPro" id="IPR003615">
    <property type="entry name" value="HNH_nuc"/>
</dbReference>
<dbReference type="RefSeq" id="WP_283400923.1">
    <property type="nucleotide sequence ID" value="NZ_FXUB01000004.1"/>
</dbReference>
<accession>A0ABY1NR05</accession>
<keyword evidence="3" id="KW-1185">Reference proteome</keyword>
<gene>
    <name evidence="2" type="ORF">SAMN06265339_1477</name>
</gene>
<dbReference type="EMBL" id="FXUB01000004">
    <property type="protein sequence ID" value="SMP16051.1"/>
    <property type="molecule type" value="Genomic_DNA"/>
</dbReference>
<dbReference type="GO" id="GO:0004519">
    <property type="term" value="F:endonuclease activity"/>
    <property type="evidence" value="ECO:0007669"/>
    <property type="project" value="UniProtKB-KW"/>
</dbReference>
<evidence type="ECO:0000259" key="1">
    <source>
        <dbReference type="SMART" id="SM00507"/>
    </source>
</evidence>
<dbReference type="SMART" id="SM00507">
    <property type="entry name" value="HNHc"/>
    <property type="match status" value="1"/>
</dbReference>
<evidence type="ECO:0000313" key="3">
    <source>
        <dbReference type="Proteomes" id="UP001157911"/>
    </source>
</evidence>
<protein>
    <submittedName>
        <fullName evidence="2">5-methylcytosine-specific restriction endonuclease McrA</fullName>
    </submittedName>
</protein>
<feature type="domain" description="HNH nuclease" evidence="1">
    <location>
        <begin position="71"/>
        <end position="124"/>
    </location>
</feature>
<keyword evidence="2" id="KW-0378">Hydrolase</keyword>
<dbReference type="InterPro" id="IPR052892">
    <property type="entry name" value="NA-targeting_endonuclease"/>
</dbReference>
<dbReference type="Gene3D" id="1.10.30.50">
    <property type="match status" value="1"/>
</dbReference>
<dbReference type="Proteomes" id="UP001157911">
    <property type="component" value="Unassembled WGS sequence"/>
</dbReference>
<dbReference type="PANTHER" id="PTHR33877">
    <property type="entry name" value="SLL1193 PROTEIN"/>
    <property type="match status" value="1"/>
</dbReference>
<dbReference type="CDD" id="cd00085">
    <property type="entry name" value="HNHc"/>
    <property type="match status" value="1"/>
</dbReference>
<sequence>MVLHPTLVLDLRYLPVAVFSHKKAFLLELLNRCEVLEHYTTIYLHSPSKSYPAPLVIRIPVLSKHWQTISPTRRAVFTRDNFRCAYCGRVLKDNEITIDHVIPKSRGGQWRWENLVTCCISCNQKKGGRTPQEAGMKLLFKPKKPSGFEISLNRWKKRINREFSEILKLYLPSFNRVRLIEENFW</sequence>
<evidence type="ECO:0000313" key="2">
    <source>
        <dbReference type="EMBL" id="SMP16051.1"/>
    </source>
</evidence>
<proteinExistence type="predicted"/>
<keyword evidence="2" id="KW-0540">Nuclease</keyword>
<dbReference type="InterPro" id="IPR029471">
    <property type="entry name" value="HNH_5"/>
</dbReference>